<dbReference type="EMBL" id="CAJVPM010000281">
    <property type="protein sequence ID" value="CAG8440159.1"/>
    <property type="molecule type" value="Genomic_DNA"/>
</dbReference>
<keyword evidence="2" id="KW-1185">Reference proteome</keyword>
<dbReference type="Proteomes" id="UP000789860">
    <property type="component" value="Unassembled WGS sequence"/>
</dbReference>
<name>A0ACA9JWV0_9GLOM</name>
<protein>
    <submittedName>
        <fullName evidence="1">9302_t:CDS:1</fullName>
    </submittedName>
</protein>
<evidence type="ECO:0000313" key="1">
    <source>
        <dbReference type="EMBL" id="CAG8440159.1"/>
    </source>
</evidence>
<gene>
    <name evidence="1" type="ORF">SCALOS_LOCUS561</name>
</gene>
<comment type="caution">
    <text evidence="1">The sequence shown here is derived from an EMBL/GenBank/DDBJ whole genome shotgun (WGS) entry which is preliminary data.</text>
</comment>
<accession>A0ACA9JWV0</accession>
<sequence>MVNAKEWLNEKIPVNQRAKAISLYIYKQCQSGHTVYQNNCNYCASKNNIYAAPNFLFYNTTLEGELDLKDFVNLQQLYICGTGQDQNQQQKLTRLWIDKCNKLNRLQIKFNNTTFYDLFVREKIFNYNLLIRGLKRAHLDDLELEKKKLEEKKVVNQLANKVNEDNQLWLEFLLETQQEVLQNDNAFARKQLKKVEERLSKELTAKEIQNLLGKKLENYKLIK</sequence>
<evidence type="ECO:0000313" key="2">
    <source>
        <dbReference type="Proteomes" id="UP000789860"/>
    </source>
</evidence>
<proteinExistence type="predicted"/>
<organism evidence="1 2">
    <name type="scientific">Scutellospora calospora</name>
    <dbReference type="NCBI Taxonomy" id="85575"/>
    <lineage>
        <taxon>Eukaryota</taxon>
        <taxon>Fungi</taxon>
        <taxon>Fungi incertae sedis</taxon>
        <taxon>Mucoromycota</taxon>
        <taxon>Glomeromycotina</taxon>
        <taxon>Glomeromycetes</taxon>
        <taxon>Diversisporales</taxon>
        <taxon>Gigasporaceae</taxon>
        <taxon>Scutellospora</taxon>
    </lineage>
</organism>
<reference evidence="1" key="1">
    <citation type="submission" date="2021-06" db="EMBL/GenBank/DDBJ databases">
        <authorList>
            <person name="Kallberg Y."/>
            <person name="Tangrot J."/>
            <person name="Rosling A."/>
        </authorList>
    </citation>
    <scope>NUCLEOTIDE SEQUENCE</scope>
    <source>
        <strain evidence="1">AU212A</strain>
    </source>
</reference>